<dbReference type="InterPro" id="IPR033985">
    <property type="entry name" value="SusD-like_N"/>
</dbReference>
<evidence type="ECO:0000256" key="3">
    <source>
        <dbReference type="ARBA" id="ARBA00022729"/>
    </source>
</evidence>
<feature type="domain" description="SusD-like N-terminal" evidence="8">
    <location>
        <begin position="115"/>
        <end position="245"/>
    </location>
</feature>
<dbReference type="Proteomes" id="UP000406735">
    <property type="component" value="Unassembled WGS sequence"/>
</dbReference>
<dbReference type="InterPro" id="IPR011990">
    <property type="entry name" value="TPR-like_helical_dom_sf"/>
</dbReference>
<comment type="caution">
    <text evidence="10">The sequence shown here is derived from an EMBL/GenBank/DDBJ whole genome shotgun (WGS) entry which is preliminary data.</text>
</comment>
<dbReference type="PROSITE" id="PS51257">
    <property type="entry name" value="PROKAR_LIPOPROTEIN"/>
    <property type="match status" value="1"/>
</dbReference>
<protein>
    <submittedName>
        <fullName evidence="10">RagB/SusD family nutrient uptake outer membrane protein</fullName>
    </submittedName>
</protein>
<dbReference type="Proteomes" id="UP000284548">
    <property type="component" value="Unassembled WGS sequence"/>
</dbReference>
<dbReference type="Pfam" id="PF07980">
    <property type="entry name" value="SusD_RagB"/>
    <property type="match status" value="1"/>
</dbReference>
<sequence length="642" mass="74144">MKLHKILIGAFFAFALSSMTTSCVDDWKFGDSFLEKAPGGDVTKDTIFNNAEYTRDFLWKTYSYMYYGLPFYWDGGVQVKMNTGVFETLSDCWHSHNSWDDVNRLYYSGAYKAGDRGKFGYTNEKVWEGVRAAYIFLENVDNTPDMEESEKSRLKAEAKCIIASRYFDMFRHFGGLPIVKNSFSGTEGTYELPRGTVEETVNFMVGLLDEAAPNLPWNLDESEQANWDGRFTKAAAMGLKCKILLFAASPLFNNDQPYAGSASDEANEKHQAWYGNYSAERWTRCLAACQEFFNELGTDGYYQLVQAEGTTSGQYRAAFRKGYSSRGTTEMLLSTRVRFRDDWAWNYLFQDWNGNGGYTPTAEYMEMFDWKDGRPFDLDKTLAGDPDTMFVNPSKNFELTRDPRLYETMIVNGVQKTMNDNGNYSGNRYENWYKGTNGGDGAGESESGQFATGFANNKFYFNNERNRVTLWPYLRLAEMYLIYAEALAQNGQLDKAIDNVNVVRARVGLKGLKESDASKNWSDKQTVIDAVMKERAVELGFEETRFFDLVRYRRADIFQKPLHGLRMYRQKDGQDYNYQWQGIKQGNEGYEKSYPTHYRFEKFEIRNVARSWWTNWDSKWYLNAFPSTEINKGYGLTQNPGW</sequence>
<reference evidence="10 11" key="1">
    <citation type="submission" date="2018-08" db="EMBL/GenBank/DDBJ databases">
        <title>A genome reference for cultivated species of the human gut microbiota.</title>
        <authorList>
            <person name="Zou Y."/>
            <person name="Xue W."/>
            <person name="Luo G."/>
        </authorList>
    </citation>
    <scope>NUCLEOTIDE SEQUENCE [LARGE SCALE GENOMIC DNA]</scope>
    <source>
        <strain evidence="10 11">AM16-54</strain>
    </source>
</reference>
<gene>
    <name evidence="10" type="ORF">DW192_12305</name>
    <name evidence="9" type="ORF">F7D97_09055</name>
</gene>
<dbReference type="EMBL" id="VZCY01000076">
    <property type="protein sequence ID" value="MQN10064.1"/>
    <property type="molecule type" value="Genomic_DNA"/>
</dbReference>
<dbReference type="RefSeq" id="WP_118255406.1">
    <property type="nucleotide sequence ID" value="NZ_DAWERD010000056.1"/>
</dbReference>
<keyword evidence="5" id="KW-0998">Cell outer membrane</keyword>
<dbReference type="AlphaFoldDB" id="A0A3R6HMS5"/>
<comment type="similarity">
    <text evidence="2">Belongs to the SusD family.</text>
</comment>
<dbReference type="Pfam" id="PF14322">
    <property type="entry name" value="SusD-like_3"/>
    <property type="match status" value="1"/>
</dbReference>
<dbReference type="InterPro" id="IPR012944">
    <property type="entry name" value="SusD_RagB_dom"/>
</dbReference>
<organism evidence="10 11">
    <name type="scientific">Segatella copri</name>
    <dbReference type="NCBI Taxonomy" id="165179"/>
    <lineage>
        <taxon>Bacteria</taxon>
        <taxon>Pseudomonadati</taxon>
        <taxon>Bacteroidota</taxon>
        <taxon>Bacteroidia</taxon>
        <taxon>Bacteroidales</taxon>
        <taxon>Prevotellaceae</taxon>
        <taxon>Segatella</taxon>
    </lineage>
</organism>
<evidence type="ECO:0000256" key="1">
    <source>
        <dbReference type="ARBA" id="ARBA00004442"/>
    </source>
</evidence>
<evidence type="ECO:0000256" key="4">
    <source>
        <dbReference type="ARBA" id="ARBA00023136"/>
    </source>
</evidence>
<dbReference type="GO" id="GO:0009279">
    <property type="term" value="C:cell outer membrane"/>
    <property type="evidence" value="ECO:0007669"/>
    <property type="project" value="UniProtKB-SubCell"/>
</dbReference>
<name>A0A3R6HMS5_9BACT</name>
<evidence type="ECO:0000256" key="2">
    <source>
        <dbReference type="ARBA" id="ARBA00006275"/>
    </source>
</evidence>
<evidence type="ECO:0000313" key="9">
    <source>
        <dbReference type="EMBL" id="MQN10064.1"/>
    </source>
</evidence>
<feature type="domain" description="RagB/SusD" evidence="7">
    <location>
        <begin position="351"/>
        <end position="642"/>
    </location>
</feature>
<reference evidence="9 12" key="2">
    <citation type="submission" date="2019-09" db="EMBL/GenBank/DDBJ databases">
        <title>Distinct polysaccharide growth profiles of human intestinal Prevotella copri isolates.</title>
        <authorList>
            <person name="Fehlner-Peach H."/>
            <person name="Magnabosco C."/>
            <person name="Raghavan V."/>
            <person name="Scher J.U."/>
            <person name="Tett A."/>
            <person name="Cox L.M."/>
            <person name="Gottsegen C."/>
            <person name="Watters A."/>
            <person name="Wiltshire- Gordon J.D."/>
            <person name="Segata N."/>
            <person name="Bonneau R."/>
            <person name="Littman D.R."/>
        </authorList>
    </citation>
    <scope>NUCLEOTIDE SEQUENCE [LARGE SCALE GENOMIC DNA]</scope>
    <source>
        <strain evidence="12">iK21513</strain>
        <strain evidence="9">IK21513</strain>
    </source>
</reference>
<evidence type="ECO:0000313" key="12">
    <source>
        <dbReference type="Proteomes" id="UP000406735"/>
    </source>
</evidence>
<evidence type="ECO:0000313" key="10">
    <source>
        <dbReference type="EMBL" id="RHH79166.1"/>
    </source>
</evidence>
<keyword evidence="3 6" id="KW-0732">Signal</keyword>
<evidence type="ECO:0000259" key="8">
    <source>
        <dbReference type="Pfam" id="PF14322"/>
    </source>
</evidence>
<dbReference type="EMBL" id="QRKB01000035">
    <property type="protein sequence ID" value="RHH79166.1"/>
    <property type="molecule type" value="Genomic_DNA"/>
</dbReference>
<dbReference type="Gene3D" id="1.25.40.390">
    <property type="match status" value="1"/>
</dbReference>
<evidence type="ECO:0000256" key="5">
    <source>
        <dbReference type="ARBA" id="ARBA00023237"/>
    </source>
</evidence>
<comment type="subcellular location">
    <subcellularLocation>
        <location evidence="1">Cell outer membrane</location>
    </subcellularLocation>
</comment>
<evidence type="ECO:0000313" key="11">
    <source>
        <dbReference type="Proteomes" id="UP000284548"/>
    </source>
</evidence>
<accession>A0A3R6HMS5</accession>
<feature type="chain" id="PRO_5036091832" evidence="6">
    <location>
        <begin position="25"/>
        <end position="642"/>
    </location>
</feature>
<dbReference type="SUPFAM" id="SSF48452">
    <property type="entry name" value="TPR-like"/>
    <property type="match status" value="1"/>
</dbReference>
<evidence type="ECO:0000256" key="6">
    <source>
        <dbReference type="SAM" id="SignalP"/>
    </source>
</evidence>
<keyword evidence="4" id="KW-0472">Membrane</keyword>
<evidence type="ECO:0000259" key="7">
    <source>
        <dbReference type="Pfam" id="PF07980"/>
    </source>
</evidence>
<proteinExistence type="inferred from homology"/>
<feature type="signal peptide" evidence="6">
    <location>
        <begin position="1"/>
        <end position="24"/>
    </location>
</feature>